<feature type="coiled-coil region" evidence="1">
    <location>
        <begin position="78"/>
        <end position="126"/>
    </location>
</feature>
<accession>A0A7D9LSZ3</accession>
<evidence type="ECO:0000313" key="3">
    <source>
        <dbReference type="EMBL" id="CAB4038579.1"/>
    </source>
</evidence>
<evidence type="ECO:0000313" key="4">
    <source>
        <dbReference type="Proteomes" id="UP001152795"/>
    </source>
</evidence>
<dbReference type="PANTHER" id="PTHR19327:SF0">
    <property type="entry name" value="GOLGIN SUBFAMILY A MEMBER 4"/>
    <property type="match status" value="1"/>
</dbReference>
<dbReference type="OrthoDB" id="5989608at2759"/>
<feature type="non-terminal residue" evidence="3">
    <location>
        <position position="1"/>
    </location>
</feature>
<feature type="compositionally biased region" description="Polar residues" evidence="2">
    <location>
        <begin position="42"/>
        <end position="54"/>
    </location>
</feature>
<evidence type="ECO:0000256" key="1">
    <source>
        <dbReference type="SAM" id="Coils"/>
    </source>
</evidence>
<comment type="caution">
    <text evidence="3">The sequence shown here is derived from an EMBL/GenBank/DDBJ whole genome shotgun (WGS) entry which is preliminary data.</text>
</comment>
<feature type="region of interest" description="Disordered" evidence="2">
    <location>
        <begin position="21"/>
        <end position="70"/>
    </location>
</feature>
<feature type="compositionally biased region" description="Basic and acidic residues" evidence="2">
    <location>
        <begin position="58"/>
        <end position="70"/>
    </location>
</feature>
<organism evidence="3 4">
    <name type="scientific">Paramuricea clavata</name>
    <name type="common">Red gorgonian</name>
    <name type="synonym">Violescent sea-whip</name>
    <dbReference type="NCBI Taxonomy" id="317549"/>
    <lineage>
        <taxon>Eukaryota</taxon>
        <taxon>Metazoa</taxon>
        <taxon>Cnidaria</taxon>
        <taxon>Anthozoa</taxon>
        <taxon>Octocorallia</taxon>
        <taxon>Malacalcyonacea</taxon>
        <taxon>Plexauridae</taxon>
        <taxon>Paramuricea</taxon>
    </lineage>
</organism>
<dbReference type="GO" id="GO:0048193">
    <property type="term" value="P:Golgi vesicle transport"/>
    <property type="evidence" value="ECO:0007669"/>
    <property type="project" value="TreeGrafter"/>
</dbReference>
<gene>
    <name evidence="3" type="ORF">PACLA_8A020012</name>
</gene>
<name>A0A7D9LSZ3_PARCT</name>
<sequence>MLHSEDRLLKNFIYICQAGRAQNDVSSSPKSDSAEPSEEVETPNTTPNKTSAVAQSPEKPDYKSDDSDAGKKFDVATKDELLQLAKKQEKALTRYKTKFSEVVDAYKNLQKENEKLQHNLGQSQDKQIRKISELKETIELEKKAKMHIADSLRVAVEEKDDLINVLKTQ</sequence>
<dbReference type="PANTHER" id="PTHR19327">
    <property type="entry name" value="GOLGIN"/>
    <property type="match status" value="1"/>
</dbReference>
<dbReference type="GO" id="GO:0031267">
    <property type="term" value="F:small GTPase binding"/>
    <property type="evidence" value="ECO:0007669"/>
    <property type="project" value="TreeGrafter"/>
</dbReference>
<reference evidence="3" key="1">
    <citation type="submission" date="2020-04" db="EMBL/GenBank/DDBJ databases">
        <authorList>
            <person name="Alioto T."/>
            <person name="Alioto T."/>
            <person name="Gomez Garrido J."/>
        </authorList>
    </citation>
    <scope>NUCLEOTIDE SEQUENCE</scope>
    <source>
        <strain evidence="3">A484AB</strain>
    </source>
</reference>
<dbReference type="AlphaFoldDB" id="A0A7D9LSZ3"/>
<dbReference type="Proteomes" id="UP001152795">
    <property type="component" value="Unassembled WGS sequence"/>
</dbReference>
<keyword evidence="4" id="KW-1185">Reference proteome</keyword>
<dbReference type="GO" id="GO:0005794">
    <property type="term" value="C:Golgi apparatus"/>
    <property type="evidence" value="ECO:0007669"/>
    <property type="project" value="TreeGrafter"/>
</dbReference>
<proteinExistence type="predicted"/>
<evidence type="ECO:0000256" key="2">
    <source>
        <dbReference type="SAM" id="MobiDB-lite"/>
    </source>
</evidence>
<protein>
    <submittedName>
        <fullName evidence="3">Golgin subfamily A member 4-like</fullName>
    </submittedName>
</protein>
<keyword evidence="1" id="KW-0175">Coiled coil</keyword>
<dbReference type="EMBL" id="CACRXK020024369">
    <property type="protein sequence ID" value="CAB4038579.1"/>
    <property type="molecule type" value="Genomic_DNA"/>
</dbReference>